<dbReference type="InterPro" id="IPR033121">
    <property type="entry name" value="PEPTIDASE_A1"/>
</dbReference>
<dbReference type="PRINTS" id="PR00792">
    <property type="entry name" value="PEPSIN"/>
</dbReference>
<feature type="chain" id="PRO_5046972421" description="Peptidase A1 domain-containing protein" evidence="7">
    <location>
        <begin position="19"/>
        <end position="544"/>
    </location>
</feature>
<dbReference type="PANTHER" id="PTHR47966">
    <property type="entry name" value="BETA-SITE APP-CLEAVING ENZYME, ISOFORM A-RELATED"/>
    <property type="match status" value="1"/>
</dbReference>
<protein>
    <recommendedName>
        <fullName evidence="8">Peptidase A1 domain-containing protein</fullName>
    </recommendedName>
</protein>
<accession>A0ABR3YQ76</accession>
<keyword evidence="3 7" id="KW-0732">Signal</keyword>
<dbReference type="CDD" id="cd05474">
    <property type="entry name" value="SAP_like"/>
    <property type="match status" value="1"/>
</dbReference>
<evidence type="ECO:0000256" key="1">
    <source>
        <dbReference type="ARBA" id="ARBA00007447"/>
    </source>
</evidence>
<evidence type="ECO:0000313" key="10">
    <source>
        <dbReference type="Proteomes" id="UP001583186"/>
    </source>
</evidence>
<keyword evidence="10" id="KW-1185">Reference proteome</keyword>
<evidence type="ECO:0000256" key="4">
    <source>
        <dbReference type="ARBA" id="ARBA00022750"/>
    </source>
</evidence>
<feature type="signal peptide" evidence="7">
    <location>
        <begin position="1"/>
        <end position="18"/>
    </location>
</feature>
<comment type="caution">
    <text evidence="9">The sequence shown here is derived from an EMBL/GenBank/DDBJ whole genome shotgun (WGS) entry which is preliminary data.</text>
</comment>
<dbReference type="InterPro" id="IPR021109">
    <property type="entry name" value="Peptidase_aspartic_dom_sf"/>
</dbReference>
<dbReference type="PANTHER" id="PTHR47966:SF65">
    <property type="entry name" value="ASPARTIC-TYPE ENDOPEPTIDASE"/>
    <property type="match status" value="1"/>
</dbReference>
<name>A0ABR3YQ76_9PEZI</name>
<proteinExistence type="inferred from homology"/>
<evidence type="ECO:0000313" key="9">
    <source>
        <dbReference type="EMBL" id="KAL1890448.1"/>
    </source>
</evidence>
<evidence type="ECO:0000256" key="7">
    <source>
        <dbReference type="SAM" id="SignalP"/>
    </source>
</evidence>
<dbReference type="Pfam" id="PF00026">
    <property type="entry name" value="Asp"/>
    <property type="match status" value="1"/>
</dbReference>
<evidence type="ECO:0000256" key="2">
    <source>
        <dbReference type="ARBA" id="ARBA00022670"/>
    </source>
</evidence>
<keyword evidence="2" id="KW-0645">Protease</keyword>
<dbReference type="InterPro" id="IPR001461">
    <property type="entry name" value="Aspartic_peptidase_A1"/>
</dbReference>
<feature type="region of interest" description="Disordered" evidence="6">
    <location>
        <begin position="483"/>
        <end position="513"/>
    </location>
</feature>
<evidence type="ECO:0000256" key="5">
    <source>
        <dbReference type="ARBA" id="ARBA00022801"/>
    </source>
</evidence>
<feature type="domain" description="Peptidase A1" evidence="8">
    <location>
        <begin position="106"/>
        <end position="426"/>
    </location>
</feature>
<dbReference type="PROSITE" id="PS51767">
    <property type="entry name" value="PEPTIDASE_A1"/>
    <property type="match status" value="1"/>
</dbReference>
<evidence type="ECO:0000256" key="6">
    <source>
        <dbReference type="SAM" id="MobiDB-lite"/>
    </source>
</evidence>
<keyword evidence="5" id="KW-0378">Hydrolase</keyword>
<keyword evidence="4" id="KW-0064">Aspartyl protease</keyword>
<reference evidence="9 10" key="1">
    <citation type="journal article" date="2024" name="IMA Fungus">
        <title>IMA Genome - F19 : A genome assembly and annotation guide to empower mycologists, including annotated draft genome sequences of Ceratocystis pirilliformis, Diaporthe australafricana, Fusarium ophioides, Paecilomyces lecythidis, and Sporothrix stenoceras.</title>
        <authorList>
            <person name="Aylward J."/>
            <person name="Wilson A.M."/>
            <person name="Visagie C.M."/>
            <person name="Spraker J."/>
            <person name="Barnes I."/>
            <person name="Buitendag C."/>
            <person name="Ceriani C."/>
            <person name="Del Mar Angel L."/>
            <person name="du Plessis D."/>
            <person name="Fuchs T."/>
            <person name="Gasser K."/>
            <person name="Kramer D."/>
            <person name="Li W."/>
            <person name="Munsamy K."/>
            <person name="Piso A."/>
            <person name="Price J.L."/>
            <person name="Sonnekus B."/>
            <person name="Thomas C."/>
            <person name="van der Nest A."/>
            <person name="van Dijk A."/>
            <person name="van Heerden A."/>
            <person name="van Vuuren N."/>
            <person name="Yilmaz N."/>
            <person name="Duong T.A."/>
            <person name="van der Merwe N.A."/>
            <person name="Wingfield M.J."/>
            <person name="Wingfield B.D."/>
        </authorList>
    </citation>
    <scope>NUCLEOTIDE SEQUENCE [LARGE SCALE GENOMIC DNA]</scope>
    <source>
        <strain evidence="9 10">CMW 5346</strain>
    </source>
</reference>
<dbReference type="Proteomes" id="UP001583186">
    <property type="component" value="Unassembled WGS sequence"/>
</dbReference>
<gene>
    <name evidence="9" type="ORF">Sste5346_008276</name>
</gene>
<sequence length="544" mass="55393">MALRSCAVVLGAAASVLGAVVDPSVVSAVSAFSTVSVSTASSPSIAVAVQASTVVPAVAVQPSSAVAVDDMQDGCIHFQIVHSTNTQHFAKRAVELSLANRSDVAYYAKLNFGNPPQAQYVQLDTGSFELWVNPTCSAAGGLSTGDASFCQAVGHFDTTASTTFTSLEVGKQLRYGIGSANVTYVTDDISLPGTSSVLSQVQFGVATATTDEFSGILGIGYGLGLTTRYPNFVDELALQNVTRVKAFSLALGSKSEQEGVIVFGGVDTSKFAGQLERLPITPAKFSPDGVPRYWVNMSSLGLTSTGGAVKTYSNSKLQVFLDSGSTLTLLPTDLANSIAADFGATAANSDGFYSVDCSLAATTGGSLDFTFGGTTVRVPYSELIRQSGSACMLGLQASTDFVLLGDTFLRSAYVVIDQTDNVVWMAQYTNCGSTPAALASASSLSTLTGVCTTSNSLDVSSGASASASTSTVASTATTRPAAAASTAKPATTSSSTASTSSGATTSAATSGSTTVTTQSSSRLYAVVVGTFIVAMLGSSLFDWL</sequence>
<dbReference type="InterPro" id="IPR033876">
    <property type="entry name" value="SAP-like"/>
</dbReference>
<organism evidence="9 10">
    <name type="scientific">Sporothrix stenoceras</name>
    <dbReference type="NCBI Taxonomy" id="5173"/>
    <lineage>
        <taxon>Eukaryota</taxon>
        <taxon>Fungi</taxon>
        <taxon>Dikarya</taxon>
        <taxon>Ascomycota</taxon>
        <taxon>Pezizomycotina</taxon>
        <taxon>Sordariomycetes</taxon>
        <taxon>Sordariomycetidae</taxon>
        <taxon>Ophiostomatales</taxon>
        <taxon>Ophiostomataceae</taxon>
        <taxon>Sporothrix</taxon>
    </lineage>
</organism>
<dbReference type="EMBL" id="JAWCUI010000062">
    <property type="protein sequence ID" value="KAL1890448.1"/>
    <property type="molecule type" value="Genomic_DNA"/>
</dbReference>
<dbReference type="SUPFAM" id="SSF50630">
    <property type="entry name" value="Acid proteases"/>
    <property type="match status" value="1"/>
</dbReference>
<evidence type="ECO:0000259" key="8">
    <source>
        <dbReference type="PROSITE" id="PS51767"/>
    </source>
</evidence>
<evidence type="ECO:0000256" key="3">
    <source>
        <dbReference type="ARBA" id="ARBA00022729"/>
    </source>
</evidence>
<dbReference type="Gene3D" id="2.40.70.10">
    <property type="entry name" value="Acid Proteases"/>
    <property type="match status" value="2"/>
</dbReference>
<comment type="similarity">
    <text evidence="1">Belongs to the peptidase A1 family.</text>
</comment>